<accession>A0A9J7KWE8</accession>
<protein>
    <submittedName>
        <fullName evidence="3">Uncharacterized protein LOC118412793</fullName>
    </submittedName>
</protein>
<dbReference type="RefSeq" id="XP_035671707.1">
    <property type="nucleotide sequence ID" value="XM_035815814.1"/>
</dbReference>
<dbReference type="Proteomes" id="UP000001554">
    <property type="component" value="Chromosome 4"/>
</dbReference>
<dbReference type="OrthoDB" id="6137781at2759"/>
<dbReference type="GeneID" id="118412793"/>
<keyword evidence="2" id="KW-1185">Reference proteome</keyword>
<feature type="compositionally biased region" description="Low complexity" evidence="1">
    <location>
        <begin position="111"/>
        <end position="127"/>
    </location>
</feature>
<feature type="region of interest" description="Disordered" evidence="1">
    <location>
        <begin position="102"/>
        <end position="132"/>
    </location>
</feature>
<dbReference type="OMA" id="TERVACQ"/>
<gene>
    <name evidence="3" type="primary">LOC118412793</name>
</gene>
<name>A0A9J7KWE8_BRAFL</name>
<feature type="region of interest" description="Disordered" evidence="1">
    <location>
        <begin position="540"/>
        <end position="595"/>
    </location>
</feature>
<evidence type="ECO:0000256" key="1">
    <source>
        <dbReference type="SAM" id="MobiDB-lite"/>
    </source>
</evidence>
<dbReference type="KEGG" id="bfo:118412793"/>
<feature type="compositionally biased region" description="Polar residues" evidence="1">
    <location>
        <begin position="567"/>
        <end position="581"/>
    </location>
</feature>
<evidence type="ECO:0000313" key="3">
    <source>
        <dbReference type="RefSeq" id="XP_035671707.1"/>
    </source>
</evidence>
<sequence length="686" mass="76089">MLDSAPIIELKTAKWWFQLANGGKVVLVDGDFKDLGTVADVVSHGHFGFMKIRLEVGPDCSVPLKGFQKDANDFCKLFANAAYQGSRSAFLTAWGRCSKLGSDASSKDGETSSSGSADGPSSSAAKSTPPDTSIELERDAIKRHLVGDHSIPVHKMIEPMWKRLCRHADPGHVDRLVTAFKNCRDGPYTILAVHIVGVAPANFNRRNLQGYTYEVIGGNHTRLALQKLLAEDPSADAYRNVMARVYCDLSDSLAKRVGMDHNNIHFALEPSSADRLFTFRAAAYAEAGYTNEADLTTVDLTPSQKKQIEDPWKDGLVTMLAVVPTVKASRRRRLGNLYGLELRLATASCRVWNKLCEFVEKWQQGGILKQPRGSRILKTCNLKFLDGKDEDKKMELLQKLLNGDLEYGFDNESQDKGKKKKQKTAMEMSRDSAVAGAGVPAPVPGTSSPERAPQSEEDKVSPSSADTSDGKDAVIDKQAAELQTLRAKLASLKESYKKKEMELRAAHDKLEEARADTKNLQLEIKQSREEQKKMLLELEGLRENAGDGAMPSASGMLKTTRRKGNKRNISGDSQDNQSSAPKSRRNEPRKNNYEVDEMIAFKGTTEDKDPEPWFGRVVVSKPLKVRWYDKTDDDTYQEEVDSDGVPLKDEFISAKDVVCTVNFNDDMTLAQEEHLRVFGMPQFSAN</sequence>
<reference evidence="3" key="2">
    <citation type="submission" date="2025-08" db="UniProtKB">
        <authorList>
            <consortium name="RefSeq"/>
        </authorList>
    </citation>
    <scope>IDENTIFICATION</scope>
    <source>
        <strain evidence="3">S238N-H82</strain>
        <tissue evidence="3">Testes</tissue>
    </source>
</reference>
<reference evidence="2" key="1">
    <citation type="journal article" date="2020" name="Nat. Ecol. Evol.">
        <title>Deeply conserved synteny resolves early events in vertebrate evolution.</title>
        <authorList>
            <person name="Simakov O."/>
            <person name="Marletaz F."/>
            <person name="Yue J.X."/>
            <person name="O'Connell B."/>
            <person name="Jenkins J."/>
            <person name="Brandt A."/>
            <person name="Calef R."/>
            <person name="Tung C.H."/>
            <person name="Huang T.K."/>
            <person name="Schmutz J."/>
            <person name="Satoh N."/>
            <person name="Yu J.K."/>
            <person name="Putnam N.H."/>
            <person name="Green R.E."/>
            <person name="Rokhsar D.S."/>
        </authorList>
    </citation>
    <scope>NUCLEOTIDE SEQUENCE [LARGE SCALE GENOMIC DNA]</scope>
    <source>
        <strain evidence="2">S238N-H82</strain>
    </source>
</reference>
<proteinExistence type="predicted"/>
<dbReference type="AlphaFoldDB" id="A0A9J7KWE8"/>
<evidence type="ECO:0000313" key="2">
    <source>
        <dbReference type="Proteomes" id="UP000001554"/>
    </source>
</evidence>
<organism evidence="2 3">
    <name type="scientific">Branchiostoma floridae</name>
    <name type="common">Florida lancelet</name>
    <name type="synonym">Amphioxus</name>
    <dbReference type="NCBI Taxonomy" id="7739"/>
    <lineage>
        <taxon>Eukaryota</taxon>
        <taxon>Metazoa</taxon>
        <taxon>Chordata</taxon>
        <taxon>Cephalochordata</taxon>
        <taxon>Leptocardii</taxon>
        <taxon>Amphioxiformes</taxon>
        <taxon>Branchiostomatidae</taxon>
        <taxon>Branchiostoma</taxon>
    </lineage>
</organism>
<feature type="region of interest" description="Disordered" evidence="1">
    <location>
        <begin position="411"/>
        <end position="472"/>
    </location>
</feature>
<feature type="compositionally biased region" description="Basic and acidic residues" evidence="1">
    <location>
        <begin position="584"/>
        <end position="593"/>
    </location>
</feature>